<name>A0ABD0KLC5_9CAEN</name>
<reference evidence="1 2" key="1">
    <citation type="journal article" date="2023" name="Sci. Data">
        <title>Genome assembly of the Korean intertidal mud-creeper Batillaria attramentaria.</title>
        <authorList>
            <person name="Patra A.K."/>
            <person name="Ho P.T."/>
            <person name="Jun S."/>
            <person name="Lee S.J."/>
            <person name="Kim Y."/>
            <person name="Won Y.J."/>
        </authorList>
    </citation>
    <scope>NUCLEOTIDE SEQUENCE [LARGE SCALE GENOMIC DNA]</scope>
    <source>
        <strain evidence="1">Wonlab-2016</strain>
    </source>
</reference>
<accession>A0ABD0KLC5</accession>
<evidence type="ECO:0000313" key="2">
    <source>
        <dbReference type="Proteomes" id="UP001519460"/>
    </source>
</evidence>
<sequence length="97" mass="10831">MPRDLRGHNYVSDLTKHLKKLANFKGLLHQPLHFFLTTQTKGGHYEVTMQSCGPLETGRRVPDITAEQTTPQGTSLTAKFQNKALDKGGSLWPRGTK</sequence>
<gene>
    <name evidence="1" type="ORF">BaRGS_00020914</name>
</gene>
<proteinExistence type="predicted"/>
<evidence type="ECO:0000313" key="1">
    <source>
        <dbReference type="EMBL" id="KAK7487867.1"/>
    </source>
</evidence>
<keyword evidence="2" id="KW-1185">Reference proteome</keyword>
<organism evidence="1 2">
    <name type="scientific">Batillaria attramentaria</name>
    <dbReference type="NCBI Taxonomy" id="370345"/>
    <lineage>
        <taxon>Eukaryota</taxon>
        <taxon>Metazoa</taxon>
        <taxon>Spiralia</taxon>
        <taxon>Lophotrochozoa</taxon>
        <taxon>Mollusca</taxon>
        <taxon>Gastropoda</taxon>
        <taxon>Caenogastropoda</taxon>
        <taxon>Sorbeoconcha</taxon>
        <taxon>Cerithioidea</taxon>
        <taxon>Batillariidae</taxon>
        <taxon>Batillaria</taxon>
    </lineage>
</organism>
<comment type="caution">
    <text evidence="1">The sequence shown here is derived from an EMBL/GenBank/DDBJ whole genome shotgun (WGS) entry which is preliminary data.</text>
</comment>
<dbReference type="Proteomes" id="UP001519460">
    <property type="component" value="Unassembled WGS sequence"/>
</dbReference>
<dbReference type="EMBL" id="JACVVK020000158">
    <property type="protein sequence ID" value="KAK7487867.1"/>
    <property type="molecule type" value="Genomic_DNA"/>
</dbReference>
<dbReference type="AlphaFoldDB" id="A0ABD0KLC5"/>
<protein>
    <submittedName>
        <fullName evidence="1">Uncharacterized protein</fullName>
    </submittedName>
</protein>